<evidence type="ECO:0000256" key="1">
    <source>
        <dbReference type="SAM" id="MobiDB-lite"/>
    </source>
</evidence>
<sequence length="157" mass="18427">MNLRLHFGMPMFEESYCRKETQNHAVESVRVFVDEAMVVMDPFFFLEKIVSRVNENDEEEGRDSRDGDGRFSNDTLTTKQIEEGQECLLDSHYKDAMYLLKMFQMETMPIWMLMLIKKNLDACNEHVQNDSSVIMNVNSHKDHLRVSGNKHNLPFDT</sequence>
<accession>A0AAP0IWT6</accession>
<proteinExistence type="predicted"/>
<gene>
    <name evidence="2" type="ORF">Sjap_012816</name>
</gene>
<name>A0AAP0IWT6_9MAGN</name>
<reference evidence="2 3" key="1">
    <citation type="submission" date="2024-01" db="EMBL/GenBank/DDBJ databases">
        <title>Genome assemblies of Stephania.</title>
        <authorList>
            <person name="Yang L."/>
        </authorList>
    </citation>
    <scope>NUCLEOTIDE SEQUENCE [LARGE SCALE GENOMIC DNA]</scope>
    <source>
        <strain evidence="2">QJT</strain>
        <tissue evidence="2">Leaf</tissue>
    </source>
</reference>
<comment type="caution">
    <text evidence="2">The sequence shown here is derived from an EMBL/GenBank/DDBJ whole genome shotgun (WGS) entry which is preliminary data.</text>
</comment>
<feature type="compositionally biased region" description="Basic and acidic residues" evidence="1">
    <location>
        <begin position="62"/>
        <end position="71"/>
    </location>
</feature>
<dbReference type="EMBL" id="JBBNAE010000005">
    <property type="protein sequence ID" value="KAK9123214.1"/>
    <property type="molecule type" value="Genomic_DNA"/>
</dbReference>
<feature type="region of interest" description="Disordered" evidence="1">
    <location>
        <begin position="55"/>
        <end position="74"/>
    </location>
</feature>
<dbReference type="AlphaFoldDB" id="A0AAP0IWT6"/>
<evidence type="ECO:0000313" key="2">
    <source>
        <dbReference type="EMBL" id="KAK9123214.1"/>
    </source>
</evidence>
<dbReference type="Proteomes" id="UP001417504">
    <property type="component" value="Unassembled WGS sequence"/>
</dbReference>
<keyword evidence="3" id="KW-1185">Reference proteome</keyword>
<evidence type="ECO:0000313" key="3">
    <source>
        <dbReference type="Proteomes" id="UP001417504"/>
    </source>
</evidence>
<organism evidence="2 3">
    <name type="scientific">Stephania japonica</name>
    <dbReference type="NCBI Taxonomy" id="461633"/>
    <lineage>
        <taxon>Eukaryota</taxon>
        <taxon>Viridiplantae</taxon>
        <taxon>Streptophyta</taxon>
        <taxon>Embryophyta</taxon>
        <taxon>Tracheophyta</taxon>
        <taxon>Spermatophyta</taxon>
        <taxon>Magnoliopsida</taxon>
        <taxon>Ranunculales</taxon>
        <taxon>Menispermaceae</taxon>
        <taxon>Menispermoideae</taxon>
        <taxon>Cissampelideae</taxon>
        <taxon>Stephania</taxon>
    </lineage>
</organism>
<protein>
    <submittedName>
        <fullName evidence="2">Uncharacterized protein</fullName>
    </submittedName>
</protein>